<protein>
    <submittedName>
        <fullName evidence="5">Glycoside hydrolase family 3 C-terminal domain-containing protein</fullName>
    </submittedName>
</protein>
<keyword evidence="3" id="KW-1133">Transmembrane helix</keyword>
<dbReference type="SMART" id="SM01217">
    <property type="entry name" value="Fn3_like"/>
    <property type="match status" value="1"/>
</dbReference>
<dbReference type="InterPro" id="IPR017853">
    <property type="entry name" value="GH"/>
</dbReference>
<dbReference type="PRINTS" id="PR00133">
    <property type="entry name" value="GLHYDRLASE3"/>
</dbReference>
<reference evidence="5" key="1">
    <citation type="submission" date="2023-06" db="EMBL/GenBank/DDBJ databases">
        <title>Identification and characterization of horizontal gene transfer across gut microbiota members of farm animals based on homology search.</title>
        <authorList>
            <person name="Schwarzerova J."/>
            <person name="Nykrynova M."/>
            <person name="Jureckova K."/>
            <person name="Cejkova D."/>
            <person name="Rychlik I."/>
        </authorList>
    </citation>
    <scope>NUCLEOTIDE SEQUENCE</scope>
    <source>
        <strain evidence="5">153_Feed</strain>
    </source>
</reference>
<dbReference type="Gene3D" id="2.60.40.10">
    <property type="entry name" value="Immunoglobulins"/>
    <property type="match status" value="1"/>
</dbReference>
<name>A0ABT7V4J8_9ACTN</name>
<keyword evidence="2 5" id="KW-0378">Hydrolase</keyword>
<dbReference type="InterPro" id="IPR036881">
    <property type="entry name" value="Glyco_hydro_3_C_sf"/>
</dbReference>
<evidence type="ECO:0000313" key="5">
    <source>
        <dbReference type="EMBL" id="MDM8271517.1"/>
    </source>
</evidence>
<comment type="similarity">
    <text evidence="1">Belongs to the glycosyl hydrolase 3 family.</text>
</comment>
<dbReference type="Pfam" id="PF00933">
    <property type="entry name" value="Glyco_hydro_3"/>
    <property type="match status" value="1"/>
</dbReference>
<dbReference type="PANTHER" id="PTHR42715">
    <property type="entry name" value="BETA-GLUCOSIDASE"/>
    <property type="match status" value="1"/>
</dbReference>
<dbReference type="GO" id="GO:0016787">
    <property type="term" value="F:hydrolase activity"/>
    <property type="evidence" value="ECO:0007669"/>
    <property type="project" value="UniProtKB-KW"/>
</dbReference>
<evidence type="ECO:0000313" key="6">
    <source>
        <dbReference type="Proteomes" id="UP001529256"/>
    </source>
</evidence>
<dbReference type="PANTHER" id="PTHR42715:SF10">
    <property type="entry name" value="BETA-GLUCOSIDASE"/>
    <property type="match status" value="1"/>
</dbReference>
<keyword evidence="6" id="KW-1185">Reference proteome</keyword>
<dbReference type="Gene3D" id="3.40.50.1700">
    <property type="entry name" value="Glycoside hydrolase family 3 C-terminal domain"/>
    <property type="match status" value="2"/>
</dbReference>
<dbReference type="RefSeq" id="WP_289511594.1">
    <property type="nucleotide sequence ID" value="NZ_JAUDEA010000011.1"/>
</dbReference>
<feature type="transmembrane region" description="Helical" evidence="3">
    <location>
        <begin position="798"/>
        <end position="818"/>
    </location>
</feature>
<keyword evidence="3" id="KW-0812">Transmembrane</keyword>
<evidence type="ECO:0000259" key="4">
    <source>
        <dbReference type="SMART" id="SM01217"/>
    </source>
</evidence>
<keyword evidence="3" id="KW-0472">Membrane</keyword>
<dbReference type="EMBL" id="JAUDEA010000011">
    <property type="protein sequence ID" value="MDM8271517.1"/>
    <property type="molecule type" value="Genomic_DNA"/>
</dbReference>
<feature type="domain" description="Fibronectin type III-like" evidence="4">
    <location>
        <begin position="575"/>
        <end position="645"/>
    </location>
</feature>
<dbReference type="Pfam" id="PF01915">
    <property type="entry name" value="Glyco_hydro_3_C"/>
    <property type="match status" value="1"/>
</dbReference>
<dbReference type="SUPFAM" id="SSF52279">
    <property type="entry name" value="Beta-D-glucan exohydrolase, C-terminal domain"/>
    <property type="match status" value="1"/>
</dbReference>
<proteinExistence type="inferred from homology"/>
<evidence type="ECO:0000256" key="2">
    <source>
        <dbReference type="ARBA" id="ARBA00022801"/>
    </source>
</evidence>
<sequence length="834" mass="89578">MKHEKLIARMSLAEKCALLQGATTFGSWPNERLDIPVVEFSDGPSGVRHQAGAADHLGLNGSDPATCFPTAVTMANTWDEELEERVGAAMGQEATAQGVATLLAPGLCIKRNPLCGRNFEYFSEDPYLSGKMAAAFVRGVQSNGIGACPKHYAVNSQEARRQASDSVLDERTLREIYLTGFEIVTRESDPKTIMSSYNLVNGTYANENEHLLKEILRDEWGFDGAVVTDWGGSNDHAAGVAAGSTYEMPAPGLGSVRELMAAVERGDLSERDIDERVDEAIELALSTREAVEGAPKTFDVDAHHALAREAAAAGCVLLKNEQDLLPLPARTKVALIGDFAKTPRYQGAGSSAVNCTRVDSLLDLIGETDLDLVGYEPGFERHGGENPSKRSAALDLAKSADVILLCLGLDEIAESEGAERLSMRMNENQLELAHAVAEVNPNVVVLLSAGSCVESDWMADARSVLYCALGGQAGAGAALDVVTGRTCPSGKLTETWPKRLADVPSSASFPSDEHSAEYREGLYVGYRYFQTAGVDVAFPFGYGLSYTTFSYSGIKSTEKGVSFTITNTGTVAGAEVAQLYVALPGAKVFRPEEELKGFAKVQLEPGESKTVSIELDDKAFRYFNVKTNRWEVEGGTYELRVGASASDIRLVGTVTVAGTGAPNPYEGVDVTPYEKADVLSVDDAHFAALLGHAIPDGQTQVDRNICFRDLNRGRSLIFLLVWAVLRAMKSVADRSGHPNLNVLFIWNMPLRAIAKMTGGMVDMAVVDALVREVKGFGWGGVVLLALSLALGWGVGIGILLWVLWIAVPILFALVMNLIQNASLAKKIDAASRRR</sequence>
<dbReference type="InterPro" id="IPR013783">
    <property type="entry name" value="Ig-like_fold"/>
</dbReference>
<organism evidence="5 6">
    <name type="scientific">Thermophilibacter provencensis</name>
    <dbReference type="NCBI Taxonomy" id="1852386"/>
    <lineage>
        <taxon>Bacteria</taxon>
        <taxon>Bacillati</taxon>
        <taxon>Actinomycetota</taxon>
        <taxon>Coriobacteriia</taxon>
        <taxon>Coriobacteriales</taxon>
        <taxon>Atopobiaceae</taxon>
        <taxon>Thermophilibacter</taxon>
    </lineage>
</organism>
<dbReference type="InterPro" id="IPR001764">
    <property type="entry name" value="Glyco_hydro_3_N"/>
</dbReference>
<dbReference type="Gene3D" id="3.20.20.300">
    <property type="entry name" value="Glycoside hydrolase, family 3, N-terminal domain"/>
    <property type="match status" value="2"/>
</dbReference>
<evidence type="ECO:0000256" key="1">
    <source>
        <dbReference type="ARBA" id="ARBA00005336"/>
    </source>
</evidence>
<dbReference type="SUPFAM" id="SSF51445">
    <property type="entry name" value="(Trans)glycosidases"/>
    <property type="match status" value="1"/>
</dbReference>
<dbReference type="InterPro" id="IPR002772">
    <property type="entry name" value="Glyco_hydro_3_C"/>
</dbReference>
<dbReference type="InterPro" id="IPR036962">
    <property type="entry name" value="Glyco_hydro_3_N_sf"/>
</dbReference>
<comment type="caution">
    <text evidence="5">The sequence shown here is derived from an EMBL/GenBank/DDBJ whole genome shotgun (WGS) entry which is preliminary data.</text>
</comment>
<dbReference type="InterPro" id="IPR050288">
    <property type="entry name" value="Cellulose_deg_GH3"/>
</dbReference>
<dbReference type="InterPro" id="IPR026891">
    <property type="entry name" value="Fn3-like"/>
</dbReference>
<gene>
    <name evidence="5" type="ORF">QUW25_07525</name>
</gene>
<dbReference type="Pfam" id="PF14310">
    <property type="entry name" value="Fn3-like"/>
    <property type="match status" value="1"/>
</dbReference>
<evidence type="ECO:0000256" key="3">
    <source>
        <dbReference type="SAM" id="Phobius"/>
    </source>
</evidence>
<dbReference type="Proteomes" id="UP001529256">
    <property type="component" value="Unassembled WGS sequence"/>
</dbReference>
<reference evidence="5" key="2">
    <citation type="submission" date="2023-06" db="EMBL/GenBank/DDBJ databases">
        <authorList>
            <person name="Zeman M."/>
            <person name="Kubasova T."/>
            <person name="Jahodarova E."/>
            <person name="Nykrynova M."/>
            <person name="Rychlik I."/>
        </authorList>
    </citation>
    <scope>NUCLEOTIDE SEQUENCE</scope>
    <source>
        <strain evidence="5">153_Feed</strain>
    </source>
</reference>
<accession>A0ABT7V4J8</accession>